<evidence type="ECO:0000256" key="6">
    <source>
        <dbReference type="SAM" id="MobiDB-lite"/>
    </source>
</evidence>
<gene>
    <name evidence="9" type="ORF">H9L17_07320</name>
</gene>
<dbReference type="InterPro" id="IPR025202">
    <property type="entry name" value="PLD-like_dom"/>
</dbReference>
<keyword evidence="10" id="KW-1185">Reference proteome</keyword>
<keyword evidence="5 7" id="KW-0472">Membrane</keyword>
<dbReference type="PROSITE" id="PS50035">
    <property type="entry name" value="PLD"/>
    <property type="match status" value="2"/>
</dbReference>
<keyword evidence="2" id="KW-1003">Cell membrane</keyword>
<feature type="region of interest" description="Disordered" evidence="6">
    <location>
        <begin position="271"/>
        <end position="293"/>
    </location>
</feature>
<dbReference type="GO" id="GO:0008808">
    <property type="term" value="F:cardiolipin synthase activity"/>
    <property type="evidence" value="ECO:0007669"/>
    <property type="project" value="TreeGrafter"/>
</dbReference>
<feature type="transmembrane region" description="Helical" evidence="7">
    <location>
        <begin position="12"/>
        <end position="32"/>
    </location>
</feature>
<dbReference type="InterPro" id="IPR001736">
    <property type="entry name" value="PLipase_D/transphosphatidylase"/>
</dbReference>
<dbReference type="Gene3D" id="3.30.870.10">
    <property type="entry name" value="Endonuclease Chain A"/>
    <property type="match status" value="2"/>
</dbReference>
<evidence type="ECO:0000313" key="9">
    <source>
        <dbReference type="EMBL" id="QNN47926.1"/>
    </source>
</evidence>
<dbReference type="PANTHER" id="PTHR21248">
    <property type="entry name" value="CARDIOLIPIN SYNTHASE"/>
    <property type="match status" value="1"/>
</dbReference>
<evidence type="ECO:0000256" key="5">
    <source>
        <dbReference type="ARBA" id="ARBA00023136"/>
    </source>
</evidence>
<dbReference type="Proteomes" id="UP000515977">
    <property type="component" value="Chromosome"/>
</dbReference>
<evidence type="ECO:0000256" key="3">
    <source>
        <dbReference type="ARBA" id="ARBA00022692"/>
    </source>
</evidence>
<accession>A0A7G9QX51</accession>
<protein>
    <submittedName>
        <fullName evidence="9">PLDc N-terminal domain-containing protein</fullName>
    </submittedName>
</protein>
<keyword evidence="4 7" id="KW-1133">Transmembrane helix</keyword>
<dbReference type="PANTHER" id="PTHR21248:SF22">
    <property type="entry name" value="PHOSPHOLIPASE D"/>
    <property type="match status" value="1"/>
</dbReference>
<proteinExistence type="predicted"/>
<dbReference type="AlphaFoldDB" id="A0A7G9QX51"/>
<dbReference type="SUPFAM" id="SSF56024">
    <property type="entry name" value="Phospholipase D/nuclease"/>
    <property type="match status" value="2"/>
</dbReference>
<dbReference type="GO" id="GO:0032049">
    <property type="term" value="P:cardiolipin biosynthetic process"/>
    <property type="evidence" value="ECO:0007669"/>
    <property type="project" value="UniProtKB-ARBA"/>
</dbReference>
<feature type="transmembrane region" description="Helical" evidence="7">
    <location>
        <begin position="44"/>
        <end position="65"/>
    </location>
</feature>
<comment type="subcellular location">
    <subcellularLocation>
        <location evidence="1">Cell membrane</location>
        <topology evidence="1">Multi-pass membrane protein</topology>
    </subcellularLocation>
</comment>
<dbReference type="SMART" id="SM00155">
    <property type="entry name" value="PLDc"/>
    <property type="match status" value="2"/>
</dbReference>
<feature type="compositionally biased region" description="Low complexity" evidence="6">
    <location>
        <begin position="280"/>
        <end position="292"/>
    </location>
</feature>
<evidence type="ECO:0000256" key="1">
    <source>
        <dbReference type="ARBA" id="ARBA00004651"/>
    </source>
</evidence>
<dbReference type="KEGG" id="tbv:H9L17_07320"/>
<reference evidence="9 10" key="1">
    <citation type="submission" date="2020-08" db="EMBL/GenBank/DDBJ databases">
        <title>Genome sequence of Thermomonas brevis KACC 16975T.</title>
        <authorList>
            <person name="Hyun D.-W."/>
            <person name="Bae J.-W."/>
        </authorList>
    </citation>
    <scope>NUCLEOTIDE SEQUENCE [LARGE SCALE GENOMIC DNA]</scope>
    <source>
        <strain evidence="9 10">KACC 16975</strain>
    </source>
</reference>
<sequence>MPLALPPAVVHALPLLHAAAVATGLLLYVALTHSGRQRRSPASAMAWVIALIAFPYMALPVYLLFGTRKLAHARAADDPPPSAQGGDAAWAAALTRGLDLPPARRCASIVLDTEGPRALQSLLALLDGATRSIDIEMFIFRDDVVGLPVAEALARARARGVAVRVLLDGVGAFAGRRRSLRMLREAGAAIRWFSPLRLRPQFARDNLRDHRKLVIVDDRALWSGGRNLAREYFLDAPDAPAWHDLSVVVEGGIVIDAIAGFARDWAMAGGEPAPAPPAAPAAADGPLAQLLPSGPDRRDDTAYDLFLSAIHRADARVLLATPYFVPDDALQLALVLAARRGVQVELVLPAQSNHALANIARERSLRELAAAGARIRLLPRMLHAKALVIDAGFASCGSINFDGRSLFLNYELNVLFHDAAQTDALAGWFAMRRAESSVYLARAPGWWRDVGEGLVRSVGFQL</sequence>
<evidence type="ECO:0000256" key="4">
    <source>
        <dbReference type="ARBA" id="ARBA00022989"/>
    </source>
</evidence>
<dbReference type="RefSeq" id="WP_187571670.1">
    <property type="nucleotide sequence ID" value="NZ_CP060711.1"/>
</dbReference>
<dbReference type="InterPro" id="IPR027379">
    <property type="entry name" value="CLS_N"/>
</dbReference>
<feature type="domain" description="PLD phosphodiesterase" evidence="8">
    <location>
        <begin position="205"/>
        <end position="232"/>
    </location>
</feature>
<feature type="domain" description="PLD phosphodiesterase" evidence="8">
    <location>
        <begin position="378"/>
        <end position="405"/>
    </location>
</feature>
<name>A0A7G9QX51_9GAMM</name>
<evidence type="ECO:0000256" key="7">
    <source>
        <dbReference type="SAM" id="Phobius"/>
    </source>
</evidence>
<dbReference type="Pfam" id="PF13091">
    <property type="entry name" value="PLDc_2"/>
    <property type="match status" value="2"/>
</dbReference>
<evidence type="ECO:0000256" key="2">
    <source>
        <dbReference type="ARBA" id="ARBA00022475"/>
    </source>
</evidence>
<dbReference type="EMBL" id="CP060711">
    <property type="protein sequence ID" value="QNN47926.1"/>
    <property type="molecule type" value="Genomic_DNA"/>
</dbReference>
<keyword evidence="3 7" id="KW-0812">Transmembrane</keyword>
<dbReference type="Pfam" id="PF13396">
    <property type="entry name" value="PLDc_N"/>
    <property type="match status" value="1"/>
</dbReference>
<dbReference type="GO" id="GO:0005886">
    <property type="term" value="C:plasma membrane"/>
    <property type="evidence" value="ECO:0007669"/>
    <property type="project" value="UniProtKB-SubCell"/>
</dbReference>
<evidence type="ECO:0000313" key="10">
    <source>
        <dbReference type="Proteomes" id="UP000515977"/>
    </source>
</evidence>
<evidence type="ECO:0000259" key="8">
    <source>
        <dbReference type="PROSITE" id="PS50035"/>
    </source>
</evidence>
<organism evidence="9 10">
    <name type="scientific">Thermomonas brevis</name>
    <dbReference type="NCBI Taxonomy" id="215691"/>
    <lineage>
        <taxon>Bacteria</taxon>
        <taxon>Pseudomonadati</taxon>
        <taxon>Pseudomonadota</taxon>
        <taxon>Gammaproteobacteria</taxon>
        <taxon>Lysobacterales</taxon>
        <taxon>Lysobacteraceae</taxon>
        <taxon>Thermomonas</taxon>
    </lineage>
</organism>